<dbReference type="PANTHER" id="PTHR43476:SF5">
    <property type="entry name" value="FAD-DEPENDENT MONOOXYGENASE"/>
    <property type="match status" value="1"/>
</dbReference>
<dbReference type="PRINTS" id="PR00420">
    <property type="entry name" value="RNGMNOXGNASE"/>
</dbReference>
<evidence type="ECO:0000256" key="1">
    <source>
        <dbReference type="ARBA" id="ARBA00023002"/>
    </source>
</evidence>
<dbReference type="InterPro" id="IPR036188">
    <property type="entry name" value="FAD/NAD-bd_sf"/>
</dbReference>
<dbReference type="NCBIfam" id="NF004834">
    <property type="entry name" value="PRK06185.1-3"/>
    <property type="match status" value="1"/>
</dbReference>
<proteinExistence type="predicted"/>
<name>A0ABP7SAG3_9SPHN</name>
<dbReference type="Pfam" id="PF01494">
    <property type="entry name" value="FAD_binding_3"/>
    <property type="match status" value="1"/>
</dbReference>
<evidence type="ECO:0000313" key="3">
    <source>
        <dbReference type="EMBL" id="GAA4009051.1"/>
    </source>
</evidence>
<dbReference type="Proteomes" id="UP001501310">
    <property type="component" value="Unassembled WGS sequence"/>
</dbReference>
<dbReference type="Gene3D" id="3.50.50.60">
    <property type="entry name" value="FAD/NAD(P)-binding domain"/>
    <property type="match status" value="2"/>
</dbReference>
<evidence type="ECO:0000259" key="2">
    <source>
        <dbReference type="Pfam" id="PF01494"/>
    </source>
</evidence>
<feature type="domain" description="FAD-binding" evidence="2">
    <location>
        <begin position="5"/>
        <end position="339"/>
    </location>
</feature>
<dbReference type="InterPro" id="IPR002938">
    <property type="entry name" value="FAD-bd"/>
</dbReference>
<dbReference type="EMBL" id="BAAAZD010000002">
    <property type="protein sequence ID" value="GAA4009051.1"/>
    <property type="molecule type" value="Genomic_DNA"/>
</dbReference>
<accession>A0ABP7SAG3</accession>
<keyword evidence="4" id="KW-1185">Reference proteome</keyword>
<reference evidence="4" key="1">
    <citation type="journal article" date="2019" name="Int. J. Syst. Evol. Microbiol.">
        <title>The Global Catalogue of Microorganisms (GCM) 10K type strain sequencing project: providing services to taxonomists for standard genome sequencing and annotation.</title>
        <authorList>
            <consortium name="The Broad Institute Genomics Platform"/>
            <consortium name="The Broad Institute Genome Sequencing Center for Infectious Disease"/>
            <person name="Wu L."/>
            <person name="Ma J."/>
        </authorList>
    </citation>
    <scope>NUCLEOTIDE SEQUENCE [LARGE SCALE GENOMIC DNA]</scope>
    <source>
        <strain evidence="4">JCM 16603</strain>
    </source>
</reference>
<dbReference type="RefSeq" id="WP_344710574.1">
    <property type="nucleotide sequence ID" value="NZ_BAAAZD010000002.1"/>
</dbReference>
<protein>
    <submittedName>
        <fullName evidence="3">FAD-dependent oxidoreductase</fullName>
    </submittedName>
</protein>
<gene>
    <name evidence="3" type="ORF">GCM10022211_23660</name>
</gene>
<dbReference type="PANTHER" id="PTHR43476">
    <property type="entry name" value="3-(3-HYDROXY-PHENYL)PROPIONATE/3-HYDROXYCINNAMIC ACID HYDROXYLASE"/>
    <property type="match status" value="1"/>
</dbReference>
<evidence type="ECO:0000313" key="4">
    <source>
        <dbReference type="Proteomes" id="UP001501310"/>
    </source>
</evidence>
<dbReference type="SUPFAM" id="SSF51905">
    <property type="entry name" value="FAD/NAD(P)-binding domain"/>
    <property type="match status" value="1"/>
</dbReference>
<comment type="caution">
    <text evidence="3">The sequence shown here is derived from an EMBL/GenBank/DDBJ whole genome shotgun (WGS) entry which is preliminary data.</text>
</comment>
<dbReference type="InterPro" id="IPR050631">
    <property type="entry name" value="PheA/TfdB_FAD_monoxygenase"/>
</dbReference>
<keyword evidence="1" id="KW-0560">Oxidoreductase</keyword>
<sequence>MGDRDLIVVGGGPAGVMTGLLFARAGCRVSVLEKHADFFRDFRGDTIHPSTMEILDQLGWLSEFLTRPHNRIDHAEIRIAGRDWTIGDLSHLATPAPFIAMMPQWEFLDFLRDKAAAFPGFELEMSAPVTDFIEQRGRVAGVRLADASERRAKLVIAADGRGSLVRQRAMLPLETFGAPMDIFWFRVAKSAPGSALRASIERGRFLVMIDRGDYWQCAFLIPKGKAAEITSEGIAPIRAAIAAAAPELDLAGLETVEDLKLLSVSLDRLTSWHRPGLLAIGDAAHAMSPIGGVGINLAIQDAVAAANLLAGPLASGANVDPLLHKVEERRLLPTRLVQSAQKTAQDRIIGRLLEPGPPLDKAPALIRLLDKSPLLRRIPGRLIGLGIRREQVESPLAALR</sequence>
<organism evidence="3 4">
    <name type="scientific">Sphingomonas humi</name>
    <dbReference type="NCBI Taxonomy" id="335630"/>
    <lineage>
        <taxon>Bacteria</taxon>
        <taxon>Pseudomonadati</taxon>
        <taxon>Pseudomonadota</taxon>
        <taxon>Alphaproteobacteria</taxon>
        <taxon>Sphingomonadales</taxon>
        <taxon>Sphingomonadaceae</taxon>
        <taxon>Sphingomonas</taxon>
    </lineage>
</organism>